<sequence length="400" mass="41749">MSPAGPSKSAEAWGRPAVIVLVTALAVLLDLAFGTVAYTHLFYLVLIIAAFWYRRRAIVVGILLAMAHVTVGSILYGTPDAGILVNAAAFVVAAYLLGYLFEIAGRRAGGLHFHIDEAGGAACDRDTRRLIARLSSRDPDTRYRAAGCLGDAGNPAAVEPLAALLEDPEVGVRWKATESLGRLGTPAVGPLTASLRSENVDVRWMAAVALGEIGDPAAIPALMAALDDEDAYVRSRAALALGAIGEPAREEVAAALSDGNARVRRGAAIALGSIGGEKVVEALVETLRDPDGGVRQRACAALGDIGEPAVQPLIEALGTENELLRRGAIAALGLVGKPAVPALAMALRHGDDRRVPAGAVRALGEIGDRRSADILIRALEDEREEVREAAREALASIRKT</sequence>
<dbReference type="PROSITE" id="PS50077">
    <property type="entry name" value="HEAT_REPEAT"/>
    <property type="match status" value="2"/>
</dbReference>
<evidence type="ECO:0000256" key="1">
    <source>
        <dbReference type="ARBA" id="ARBA00045876"/>
    </source>
</evidence>
<feature type="transmembrane region" description="Helical" evidence="3">
    <location>
        <begin position="58"/>
        <end position="77"/>
    </location>
</feature>
<dbReference type="Gene3D" id="1.25.10.10">
    <property type="entry name" value="Leucine-rich Repeat Variant"/>
    <property type="match status" value="3"/>
</dbReference>
<comment type="function">
    <text evidence="1">Catalyzes the hydroxylation of the N(6)-(4-aminobutyl)-L-lysine intermediate produced by deoxyhypusine synthase/DHPS on a critical lysine of the eukaryotic translation initiation factor 5A/eIF-5A. This is the second step of the post-translational modification of that lysine into an unusual amino acid residue named hypusine. Hypusination is unique to mature eIF-5A factor and is essential for its function.</text>
</comment>
<dbReference type="STRING" id="118126.L21_1733"/>
<dbReference type="EMBL" id="FMID01000042">
    <property type="protein sequence ID" value="SCL75817.1"/>
    <property type="molecule type" value="Genomic_DNA"/>
</dbReference>
<feature type="transmembrane region" description="Helical" evidence="3">
    <location>
        <begin position="35"/>
        <end position="53"/>
    </location>
</feature>
<keyword evidence="3" id="KW-0812">Transmembrane</keyword>
<dbReference type="PANTHER" id="PTHR12697:SF5">
    <property type="entry name" value="DEOXYHYPUSINE HYDROXYLASE"/>
    <property type="match status" value="1"/>
</dbReference>
<dbReference type="Proteomes" id="UP000184671">
    <property type="component" value="Unassembled WGS sequence"/>
</dbReference>
<dbReference type="EC" id="4.-.-.-" evidence="4"/>
<protein>
    <submittedName>
        <fullName evidence="4">Phycocyanobilin lyase subunit alpha</fullName>
        <ecNumber evidence="4">4.-.-.-</ecNumber>
    </submittedName>
</protein>
<dbReference type="InterPro" id="IPR016024">
    <property type="entry name" value="ARM-type_fold"/>
</dbReference>
<accession>A0A1M4MLV1</accession>
<proteinExistence type="predicted"/>
<evidence type="ECO:0000256" key="3">
    <source>
        <dbReference type="SAM" id="Phobius"/>
    </source>
</evidence>
<evidence type="ECO:0000313" key="5">
    <source>
        <dbReference type="Proteomes" id="UP000184671"/>
    </source>
</evidence>
<dbReference type="RefSeq" id="WP_074370059.1">
    <property type="nucleotide sequence ID" value="NZ_FMID01000042.1"/>
</dbReference>
<gene>
    <name evidence="4" type="primary">cpcE_1</name>
    <name evidence="4" type="ORF">L21_1733</name>
</gene>
<feature type="coiled-coil region" evidence="2">
    <location>
        <begin position="369"/>
        <end position="399"/>
    </location>
</feature>
<keyword evidence="3" id="KW-1133">Transmembrane helix</keyword>
<keyword evidence="2" id="KW-0175">Coiled coil</keyword>
<dbReference type="PANTHER" id="PTHR12697">
    <property type="entry name" value="PBS LYASE HEAT-LIKE PROTEIN"/>
    <property type="match status" value="1"/>
</dbReference>
<dbReference type="OrthoDB" id="10495at2157"/>
<dbReference type="AlphaFoldDB" id="A0A1M4MLV1"/>
<keyword evidence="4" id="KW-0456">Lyase</keyword>
<reference evidence="4 5" key="1">
    <citation type="submission" date="2016-08" db="EMBL/GenBank/DDBJ databases">
        <authorList>
            <person name="Seilhamer J.J."/>
        </authorList>
    </citation>
    <scope>NUCLEOTIDE SEQUENCE [LARGE SCALE GENOMIC DNA]</scope>
    <source>
        <strain evidence="4">L21-II-0</strain>
    </source>
</reference>
<dbReference type="InterPro" id="IPR011989">
    <property type="entry name" value="ARM-like"/>
</dbReference>
<evidence type="ECO:0000256" key="2">
    <source>
        <dbReference type="SAM" id="Coils"/>
    </source>
</evidence>
<dbReference type="InterPro" id="IPR004155">
    <property type="entry name" value="PBS_lyase_HEAT"/>
</dbReference>
<dbReference type="SMART" id="SM00567">
    <property type="entry name" value="EZ_HEAT"/>
    <property type="match status" value="8"/>
</dbReference>
<name>A0A1M4MLV1_9EURY</name>
<evidence type="ECO:0000313" key="4">
    <source>
        <dbReference type="EMBL" id="SCL75817.1"/>
    </source>
</evidence>
<feature type="transmembrane region" description="Helical" evidence="3">
    <location>
        <begin position="83"/>
        <end position="101"/>
    </location>
</feature>
<organism evidence="4 5">
    <name type="scientific">Methanoculleus chikugoensis</name>
    <dbReference type="NCBI Taxonomy" id="118126"/>
    <lineage>
        <taxon>Archaea</taxon>
        <taxon>Methanobacteriati</taxon>
        <taxon>Methanobacteriota</taxon>
        <taxon>Stenosarchaea group</taxon>
        <taxon>Methanomicrobia</taxon>
        <taxon>Methanomicrobiales</taxon>
        <taxon>Methanomicrobiaceae</taxon>
        <taxon>Methanoculleus</taxon>
    </lineage>
</organism>
<dbReference type="InterPro" id="IPR021133">
    <property type="entry name" value="HEAT_type_2"/>
</dbReference>
<dbReference type="GO" id="GO:0016491">
    <property type="term" value="F:oxidoreductase activity"/>
    <property type="evidence" value="ECO:0007669"/>
    <property type="project" value="TreeGrafter"/>
</dbReference>
<dbReference type="Pfam" id="PF13646">
    <property type="entry name" value="HEAT_2"/>
    <property type="match status" value="3"/>
</dbReference>
<dbReference type="GO" id="GO:0016829">
    <property type="term" value="F:lyase activity"/>
    <property type="evidence" value="ECO:0007669"/>
    <property type="project" value="UniProtKB-KW"/>
</dbReference>
<dbReference type="SUPFAM" id="SSF48371">
    <property type="entry name" value="ARM repeat"/>
    <property type="match status" value="2"/>
</dbReference>
<keyword evidence="3" id="KW-0472">Membrane</keyword>